<accession>A0A1J0ADI5</accession>
<dbReference type="EC" id="1.1.1.27" evidence="10"/>
<comment type="similarity">
    <text evidence="1">Belongs to the LDH/MDH superfamily. LDH family.</text>
</comment>
<dbReference type="Gene3D" id="3.90.110.10">
    <property type="entry name" value="Lactate dehydrogenase/glycoside hydrolase, family 4, C-terminal"/>
    <property type="match status" value="1"/>
</dbReference>
<dbReference type="Pfam" id="PF00056">
    <property type="entry name" value="Ldh_1_N"/>
    <property type="match status" value="1"/>
</dbReference>
<dbReference type="Gene3D" id="3.40.50.720">
    <property type="entry name" value="NAD(P)-binding Rossmann-like Domain"/>
    <property type="match status" value="1"/>
</dbReference>
<feature type="binding site" evidence="5">
    <location>
        <position position="165"/>
    </location>
    <ligand>
        <name>substrate</name>
    </ligand>
</feature>
<feature type="binding site" evidence="5">
    <location>
        <position position="96"/>
    </location>
    <ligand>
        <name>substrate</name>
    </ligand>
</feature>
<keyword evidence="11" id="KW-1185">Reference proteome</keyword>
<keyword evidence="2 7" id="KW-0560">Oxidoreductase</keyword>
<feature type="binding site" evidence="6">
    <location>
        <position position="109"/>
    </location>
    <ligand>
        <name>NAD(+)</name>
        <dbReference type="ChEBI" id="CHEBI:57540"/>
    </ligand>
</feature>
<dbReference type="PANTHER" id="PTHR43128:SF16">
    <property type="entry name" value="L-LACTATE DEHYDROGENASE"/>
    <property type="match status" value="1"/>
</dbReference>
<dbReference type="PRINTS" id="PR00086">
    <property type="entry name" value="LLDHDRGNASE"/>
</dbReference>
<protein>
    <submittedName>
        <fullName evidence="10">L-lactate dehydrogenase</fullName>
        <ecNumber evidence="10">1.1.1.27</ecNumber>
    </submittedName>
</protein>
<feature type="binding site" evidence="6">
    <location>
        <position position="49"/>
    </location>
    <ligand>
        <name>NAD(+)</name>
        <dbReference type="ChEBI" id="CHEBI:57540"/>
    </ligand>
</feature>
<feature type="binding site" evidence="5">
    <location>
        <position position="102"/>
    </location>
    <ligand>
        <name>substrate</name>
    </ligand>
</feature>
<evidence type="ECO:0000313" key="10">
    <source>
        <dbReference type="EMBL" id="APB33997.1"/>
    </source>
</evidence>
<evidence type="ECO:0000259" key="8">
    <source>
        <dbReference type="Pfam" id="PF00056"/>
    </source>
</evidence>
<dbReference type="PIRSF" id="PIRSF000102">
    <property type="entry name" value="Lac_mal_DH"/>
    <property type="match status" value="1"/>
</dbReference>
<dbReference type="PANTHER" id="PTHR43128">
    <property type="entry name" value="L-2-HYDROXYCARBOXYLATE DEHYDROGENASE (NAD(P)(+))"/>
    <property type="match status" value="1"/>
</dbReference>
<organism evidence="10 11">
    <name type="scientific">Gloeomargarita lithophora Alchichica-D10</name>
    <dbReference type="NCBI Taxonomy" id="1188229"/>
    <lineage>
        <taxon>Bacteria</taxon>
        <taxon>Bacillati</taxon>
        <taxon>Cyanobacteriota</taxon>
        <taxon>Cyanophyceae</taxon>
        <taxon>Gloeomargaritales</taxon>
        <taxon>Gloeomargaritaceae</taxon>
        <taxon>Gloeomargarita</taxon>
    </lineage>
</organism>
<keyword evidence="3 6" id="KW-0520">NAD</keyword>
<dbReference type="RefSeq" id="WP_084111616.1">
    <property type="nucleotide sequence ID" value="NZ_CP017675.1"/>
</dbReference>
<dbReference type="EMBL" id="CP017675">
    <property type="protein sequence ID" value="APB33997.1"/>
    <property type="molecule type" value="Genomic_DNA"/>
</dbReference>
<dbReference type="InterPro" id="IPR022383">
    <property type="entry name" value="Lactate/malate_DH_C"/>
</dbReference>
<dbReference type="OrthoDB" id="9802969at2"/>
<proteinExistence type="inferred from homology"/>
<evidence type="ECO:0000256" key="5">
    <source>
        <dbReference type="PIRSR" id="PIRSR000102-2"/>
    </source>
</evidence>
<dbReference type="Proteomes" id="UP000180235">
    <property type="component" value="Chromosome"/>
</dbReference>
<feature type="domain" description="Lactate/malate dehydrogenase C-terminal" evidence="9">
    <location>
        <begin position="159"/>
        <end position="311"/>
    </location>
</feature>
<sequence>MGGLLIPHGLGAVSQGWRKVVIVGTGQVGMACALTMAVRQRADELVLIDADGQRAAGEALDLSHGLPFGEPLRVRAGGYAEAAGAQVVVITAGARRGADESRLALLKKNAAILREIVGALQAVCGEAVWVVVSNPVDVMSYYAWKWSGLPKEKVVGSGTLLDMARWQTLLAQELGVAASSVHAPVLGEHGDKAVPLWSRVTVGGAPWEMPIPEQERLWGQVLRAGQEVIRRKGSTSYGIALAVDYLVGAILGHQERVMPVSCLAQGYYDLGEVYLSLLAVVNRQGVSRVVNIPLNDREYSGLQTAAQVLQQARIGIEA</sequence>
<dbReference type="InterPro" id="IPR036291">
    <property type="entry name" value="NAD(P)-bd_dom_sf"/>
</dbReference>
<gene>
    <name evidence="10" type="primary">ldh</name>
    <name evidence="10" type="ORF">GlitD10_1672</name>
</gene>
<dbReference type="SUPFAM" id="SSF51735">
    <property type="entry name" value="NAD(P)-binding Rossmann-fold domains"/>
    <property type="match status" value="1"/>
</dbReference>
<feature type="binding site" evidence="6">
    <location>
        <begin position="24"/>
        <end position="29"/>
    </location>
    <ligand>
        <name>NAD(+)</name>
        <dbReference type="ChEBI" id="CHEBI:57540"/>
    </ligand>
</feature>
<evidence type="ECO:0000256" key="2">
    <source>
        <dbReference type="ARBA" id="ARBA00023002"/>
    </source>
</evidence>
<evidence type="ECO:0000256" key="3">
    <source>
        <dbReference type="ARBA" id="ARBA00023027"/>
    </source>
</evidence>
<dbReference type="InterPro" id="IPR015955">
    <property type="entry name" value="Lactate_DH/Glyco_Ohase_4_C"/>
</dbReference>
<reference evidence="10 11" key="1">
    <citation type="submission" date="2016-10" db="EMBL/GenBank/DDBJ databases">
        <title>Description of Gloeomargarita lithophora gen. nov., sp. nov., a thylakoid-bearing basal-branching cyanobacterium with intracellular carbonates, and proposal for Gloeomargaritales ord. nov.</title>
        <authorList>
            <person name="Moreira D."/>
            <person name="Tavera R."/>
            <person name="Benzerara K."/>
            <person name="Skouri-Panet F."/>
            <person name="Couradeau E."/>
            <person name="Gerard E."/>
            <person name="Loussert C."/>
            <person name="Novelo E."/>
            <person name="Zivanovic Y."/>
            <person name="Lopez-Garcia P."/>
        </authorList>
    </citation>
    <scope>NUCLEOTIDE SEQUENCE [LARGE SCALE GENOMIC DNA]</scope>
    <source>
        <strain evidence="10 11">D10</strain>
    </source>
</reference>
<dbReference type="InterPro" id="IPR001557">
    <property type="entry name" value="L-lactate/malate_DH"/>
</dbReference>
<evidence type="ECO:0000259" key="9">
    <source>
        <dbReference type="Pfam" id="PF02866"/>
    </source>
</evidence>
<evidence type="ECO:0000313" key="11">
    <source>
        <dbReference type="Proteomes" id="UP000180235"/>
    </source>
</evidence>
<evidence type="ECO:0000256" key="4">
    <source>
        <dbReference type="PIRSR" id="PIRSR000102-1"/>
    </source>
</evidence>
<dbReference type="GO" id="GO:0004459">
    <property type="term" value="F:L-lactate dehydrogenase (NAD+) activity"/>
    <property type="evidence" value="ECO:0007669"/>
    <property type="project" value="UniProtKB-EC"/>
</dbReference>
<dbReference type="Pfam" id="PF02866">
    <property type="entry name" value="Ldh_1_C"/>
    <property type="match status" value="1"/>
</dbReference>
<dbReference type="KEGG" id="glt:GlitD10_1672"/>
<feature type="active site" description="Proton acceptor" evidence="4">
    <location>
        <position position="189"/>
    </location>
</feature>
<name>A0A1J0ADI5_9CYAN</name>
<dbReference type="InterPro" id="IPR001236">
    <property type="entry name" value="Lactate/malate_DH_N"/>
</dbReference>
<feature type="domain" description="Lactate/malate dehydrogenase N-terminal" evidence="8">
    <location>
        <begin position="19"/>
        <end position="156"/>
    </location>
</feature>
<dbReference type="GO" id="GO:0006089">
    <property type="term" value="P:lactate metabolic process"/>
    <property type="evidence" value="ECO:0007669"/>
    <property type="project" value="TreeGrafter"/>
</dbReference>
<dbReference type="AlphaFoldDB" id="A0A1J0ADI5"/>
<evidence type="ECO:0000256" key="7">
    <source>
        <dbReference type="RuleBase" id="RU003369"/>
    </source>
</evidence>
<dbReference type="SUPFAM" id="SSF56327">
    <property type="entry name" value="LDH C-terminal domain-like"/>
    <property type="match status" value="1"/>
</dbReference>
<feature type="binding site" evidence="5">
    <location>
        <position position="134"/>
    </location>
    <ligand>
        <name>substrate</name>
    </ligand>
</feature>
<feature type="binding site" evidence="6">
    <location>
        <begin position="132"/>
        <end position="134"/>
    </location>
    <ligand>
        <name>NAD(+)</name>
        <dbReference type="ChEBI" id="CHEBI:57540"/>
    </ligand>
</feature>
<dbReference type="STRING" id="1188229.GlitD10_1672"/>
<evidence type="ECO:0000256" key="6">
    <source>
        <dbReference type="PIRSR" id="PIRSR000102-3"/>
    </source>
</evidence>
<evidence type="ECO:0000256" key="1">
    <source>
        <dbReference type="ARBA" id="ARBA00006054"/>
    </source>
</evidence>